<dbReference type="Pfam" id="PF01595">
    <property type="entry name" value="CNNM"/>
    <property type="match status" value="1"/>
</dbReference>
<dbReference type="Pfam" id="PF00571">
    <property type="entry name" value="CBS"/>
    <property type="match status" value="1"/>
</dbReference>
<dbReference type="EMBL" id="DTHJ01000177">
    <property type="protein sequence ID" value="HHS63556.1"/>
    <property type="molecule type" value="Genomic_DNA"/>
</dbReference>
<keyword evidence="4" id="KW-0812">Transmembrane</keyword>
<keyword evidence="4" id="KW-0472">Membrane</keyword>
<keyword evidence="2 3" id="KW-0129">CBS domain</keyword>
<gene>
    <name evidence="6" type="ORF">ENV70_08130</name>
</gene>
<accession>A0A7C6AG97</accession>
<protein>
    <submittedName>
        <fullName evidence="6">DUF21 domain-containing protein</fullName>
    </submittedName>
</protein>
<dbReference type="PROSITE" id="PS51371">
    <property type="entry name" value="CBS"/>
    <property type="match status" value="1"/>
</dbReference>
<evidence type="ECO:0000256" key="4">
    <source>
        <dbReference type="SAM" id="Phobius"/>
    </source>
</evidence>
<dbReference type="AlphaFoldDB" id="A0A7C6AG97"/>
<dbReference type="SUPFAM" id="SSF54631">
    <property type="entry name" value="CBS-domain pair"/>
    <property type="match status" value="1"/>
</dbReference>
<evidence type="ECO:0000256" key="3">
    <source>
        <dbReference type="PROSITE-ProRule" id="PRU00703"/>
    </source>
</evidence>
<comment type="caution">
    <text evidence="6">The sequence shown here is derived from an EMBL/GenBank/DDBJ whole genome shotgun (WGS) entry which is preliminary data.</text>
</comment>
<dbReference type="PANTHER" id="PTHR22777:SF17">
    <property type="entry name" value="UPF0053 PROTEIN SLL0260"/>
    <property type="match status" value="1"/>
</dbReference>
<dbReference type="InterPro" id="IPR002550">
    <property type="entry name" value="CNNM"/>
</dbReference>
<evidence type="ECO:0000259" key="5">
    <source>
        <dbReference type="PROSITE" id="PS51371"/>
    </source>
</evidence>
<dbReference type="InterPro" id="IPR000644">
    <property type="entry name" value="CBS_dom"/>
</dbReference>
<evidence type="ECO:0000313" key="6">
    <source>
        <dbReference type="EMBL" id="HHS63556.1"/>
    </source>
</evidence>
<proteinExistence type="predicted"/>
<feature type="transmembrane region" description="Helical" evidence="4">
    <location>
        <begin position="102"/>
        <end position="121"/>
    </location>
</feature>
<feature type="transmembrane region" description="Helical" evidence="4">
    <location>
        <begin position="71"/>
        <end position="95"/>
    </location>
</feature>
<evidence type="ECO:0000256" key="2">
    <source>
        <dbReference type="ARBA" id="ARBA00023122"/>
    </source>
</evidence>
<reference evidence="6" key="1">
    <citation type="journal article" date="2020" name="mSystems">
        <title>Genome- and Community-Level Interaction Insights into Carbon Utilization and Element Cycling Functions of Hydrothermarchaeota in Hydrothermal Sediment.</title>
        <authorList>
            <person name="Zhou Z."/>
            <person name="Liu Y."/>
            <person name="Xu W."/>
            <person name="Pan J."/>
            <person name="Luo Z.H."/>
            <person name="Li M."/>
        </authorList>
    </citation>
    <scope>NUCLEOTIDE SEQUENCE [LARGE SCALE GENOMIC DNA]</scope>
    <source>
        <strain evidence="6">SpSt-783</strain>
    </source>
</reference>
<name>A0A7C6AG97_UNCW3</name>
<evidence type="ECO:0000256" key="1">
    <source>
        <dbReference type="ARBA" id="ARBA00022737"/>
    </source>
</evidence>
<sequence length="323" mass="37115">MMFSNIFLVKYPESDMLLILIALLLVLSIGIFTSSETAFLCVDKTKVLYAAEEKKTWAVITNNFMQKSAEFFSTILICEDFLIVIASNLTAIYFIRNHGENWVFLSTIFLSFFSLIFGQLIPKSIALLHPERTLAINMRIVLFFKTLLTPIVAIFAGISQSLASLFKNYSSTDIIRHQDIVFAISEYEKDTSLLTARLFDFSKRNVSEIMVPLNMALVCRKTEDFKKLCLESERIFRYVPILDEEKDEVVGIINTKDYFFSGSVQIKSPFFINENEKCMQAFLKMKERGEHIAVVNNDKKKSIGIITIYDLIEEIVGTIREER</sequence>
<feature type="domain" description="CBS" evidence="5">
    <location>
        <begin position="265"/>
        <end position="322"/>
    </location>
</feature>
<keyword evidence="4" id="KW-1133">Transmembrane helix</keyword>
<dbReference type="InterPro" id="IPR046342">
    <property type="entry name" value="CBS_dom_sf"/>
</dbReference>
<dbReference type="GO" id="GO:0005886">
    <property type="term" value="C:plasma membrane"/>
    <property type="evidence" value="ECO:0007669"/>
    <property type="project" value="TreeGrafter"/>
</dbReference>
<dbReference type="PANTHER" id="PTHR22777">
    <property type="entry name" value="HEMOLYSIN-RELATED"/>
    <property type="match status" value="1"/>
</dbReference>
<dbReference type="Gene3D" id="3.10.580.10">
    <property type="entry name" value="CBS-domain"/>
    <property type="match status" value="1"/>
</dbReference>
<organism evidence="6">
    <name type="scientific">candidate division WOR-3 bacterium</name>
    <dbReference type="NCBI Taxonomy" id="2052148"/>
    <lineage>
        <taxon>Bacteria</taxon>
        <taxon>Bacteria division WOR-3</taxon>
    </lineage>
</organism>
<keyword evidence="1" id="KW-0677">Repeat</keyword>
<feature type="transmembrane region" description="Helical" evidence="4">
    <location>
        <begin position="141"/>
        <end position="166"/>
    </location>
</feature>